<dbReference type="Pfam" id="PF26259">
    <property type="entry name" value="DUF8063"/>
    <property type="match status" value="1"/>
</dbReference>
<dbReference type="Proteomes" id="UP000250088">
    <property type="component" value="Chromosome"/>
</dbReference>
<dbReference type="GeneID" id="32893969"/>
<protein>
    <submittedName>
        <fullName evidence="2">Uncharacterized protein</fullName>
    </submittedName>
</protein>
<reference evidence="3" key="1">
    <citation type="submission" date="2017-02" db="EMBL/GenBank/DDBJ databases">
        <title>Natronthermophilus aegyptiacus gen. nov.,sp. nov., an aerobic, extremely halophilic alkalithermophilic archaeon isolated from the athalassohaline Wadi An Natrun, Egypt.</title>
        <authorList>
            <person name="Zhao B."/>
        </authorList>
    </citation>
    <scope>NUCLEOTIDE SEQUENCE [LARGE SCALE GENOMIC DNA]</scope>
    <source>
        <strain evidence="3">JW/NM-HA 15</strain>
    </source>
</reference>
<dbReference type="EMBL" id="CP019893">
    <property type="protein sequence ID" value="ARS89645.1"/>
    <property type="molecule type" value="Genomic_DNA"/>
</dbReference>
<feature type="region of interest" description="Disordered" evidence="1">
    <location>
        <begin position="72"/>
        <end position="92"/>
    </location>
</feature>
<dbReference type="InterPro" id="IPR058376">
    <property type="entry name" value="DUF8063"/>
</dbReference>
<organism evidence="2 3">
    <name type="scientific">Natrarchaeobaculum aegyptiacum</name>
    <dbReference type="NCBI Taxonomy" id="745377"/>
    <lineage>
        <taxon>Archaea</taxon>
        <taxon>Methanobacteriati</taxon>
        <taxon>Methanobacteriota</taxon>
        <taxon>Stenosarchaea group</taxon>
        <taxon>Halobacteria</taxon>
        <taxon>Halobacteriales</taxon>
        <taxon>Natrialbaceae</taxon>
        <taxon>Natrarchaeobaculum</taxon>
    </lineage>
</organism>
<proteinExistence type="predicted"/>
<sequence length="169" mass="17443">MTHTRFFVLACVAIALLCVPIATVAADDTEQRGQTIDEYAAIEDWTYEDGAYHVELNGSEGTTVYALPPLDSDGEASSNVNPTSATLDGSSTTTMVIEGDGDVQLVTENFFDTVGVATLSSGTGALVPNPTAVHLWIVGGATAVGMASMTIGRVVAAMLGVGQTTERVA</sequence>
<keyword evidence="3" id="KW-1185">Reference proteome</keyword>
<dbReference type="RefSeq" id="WP_086888023.1">
    <property type="nucleotide sequence ID" value="NZ_CP019893.1"/>
</dbReference>
<gene>
    <name evidence="2" type="ORF">B1756_07775</name>
</gene>
<evidence type="ECO:0000256" key="1">
    <source>
        <dbReference type="SAM" id="MobiDB-lite"/>
    </source>
</evidence>
<name>A0A2Z2HU39_9EURY</name>
<evidence type="ECO:0000313" key="2">
    <source>
        <dbReference type="EMBL" id="ARS89645.1"/>
    </source>
</evidence>
<dbReference type="KEGG" id="naj:B1756_07775"/>
<dbReference type="AlphaFoldDB" id="A0A2Z2HU39"/>
<accession>A0A2Z2HU39</accession>
<evidence type="ECO:0000313" key="3">
    <source>
        <dbReference type="Proteomes" id="UP000250088"/>
    </source>
</evidence>
<feature type="compositionally biased region" description="Polar residues" evidence="1">
    <location>
        <begin position="75"/>
        <end position="92"/>
    </location>
</feature>